<protein>
    <submittedName>
        <fullName evidence="10">(wild Malaysian banana) hypothetical protein</fullName>
    </submittedName>
</protein>
<name>A0A804HW29_MUSAM</name>
<dbReference type="FunCoup" id="A0A804HW29">
    <property type="interactions" value="928"/>
</dbReference>
<dbReference type="GO" id="GO:0008270">
    <property type="term" value="F:zinc ion binding"/>
    <property type="evidence" value="ECO:0007669"/>
    <property type="project" value="UniProtKB-KW"/>
</dbReference>
<keyword evidence="4" id="KW-0805">Transcription regulation</keyword>
<dbReference type="Gramene" id="Ma01_t19570.2">
    <property type="protein sequence ID" value="Ma01_p19570.2"/>
    <property type="gene ID" value="Ma01_g19570"/>
</dbReference>
<evidence type="ECO:0000313" key="10">
    <source>
        <dbReference type="EMBL" id="CAG1860022.1"/>
    </source>
</evidence>
<evidence type="ECO:0000313" key="12">
    <source>
        <dbReference type="Proteomes" id="UP000012960"/>
    </source>
</evidence>
<accession>A0A804HW29</accession>
<evidence type="ECO:0000256" key="7">
    <source>
        <dbReference type="ARBA" id="ARBA00037539"/>
    </source>
</evidence>
<keyword evidence="5" id="KW-0804">Transcription</keyword>
<dbReference type="SUPFAM" id="SSF57716">
    <property type="entry name" value="Glucocorticoid receptor-like (DNA-binding domain)"/>
    <property type="match status" value="1"/>
</dbReference>
<evidence type="ECO:0000259" key="9">
    <source>
        <dbReference type="PROSITE" id="PS50114"/>
    </source>
</evidence>
<evidence type="ECO:0000256" key="6">
    <source>
        <dbReference type="ARBA" id="ARBA00024019"/>
    </source>
</evidence>
<dbReference type="Gene3D" id="3.30.50.10">
    <property type="entry name" value="Erythroid Transcription Factor GATA-1, subunit A"/>
    <property type="match status" value="1"/>
</dbReference>
<dbReference type="EMBL" id="HG996466">
    <property type="protein sequence ID" value="CAG1860022.1"/>
    <property type="molecule type" value="Genomic_DNA"/>
</dbReference>
<keyword evidence="12" id="KW-1185">Reference proteome</keyword>
<dbReference type="PANTHER" id="PTHR47172">
    <property type="entry name" value="OS01G0976800 PROTEIN"/>
    <property type="match status" value="1"/>
</dbReference>
<keyword evidence="3" id="KW-0862">Zinc</keyword>
<comment type="function">
    <text evidence="7">Transcriptional regulator that specifically binds 5'-GATA-3' or 5'-GAT-3' motifs within gene promoters.</text>
</comment>
<organism evidence="11 12">
    <name type="scientific">Musa acuminata subsp. malaccensis</name>
    <name type="common">Wild banana</name>
    <name type="synonym">Musa malaccensis</name>
    <dbReference type="NCBI Taxonomy" id="214687"/>
    <lineage>
        <taxon>Eukaryota</taxon>
        <taxon>Viridiplantae</taxon>
        <taxon>Streptophyta</taxon>
        <taxon>Embryophyta</taxon>
        <taxon>Tracheophyta</taxon>
        <taxon>Spermatophyta</taxon>
        <taxon>Magnoliopsida</taxon>
        <taxon>Liliopsida</taxon>
        <taxon>Zingiberales</taxon>
        <taxon>Musaceae</taxon>
        <taxon>Musa</taxon>
    </lineage>
</organism>
<reference evidence="11" key="2">
    <citation type="submission" date="2021-05" db="UniProtKB">
        <authorList>
            <consortium name="EnsemblPlants"/>
        </authorList>
    </citation>
    <scope>IDENTIFICATION</scope>
    <source>
        <strain evidence="11">subsp. malaccensis</strain>
    </source>
</reference>
<dbReference type="OrthoDB" id="2162994at2759"/>
<dbReference type="InterPro" id="IPR013088">
    <property type="entry name" value="Znf_NHR/GATA"/>
</dbReference>
<feature type="domain" description="GATA-type" evidence="9">
    <location>
        <begin position="50"/>
        <end position="104"/>
    </location>
</feature>
<dbReference type="SMART" id="SM00401">
    <property type="entry name" value="ZnF_GATA"/>
    <property type="match status" value="1"/>
</dbReference>
<reference evidence="10" key="1">
    <citation type="submission" date="2021-03" db="EMBL/GenBank/DDBJ databases">
        <authorList>
            <consortium name="Genoscope - CEA"/>
            <person name="William W."/>
        </authorList>
    </citation>
    <scope>NUCLEOTIDE SEQUENCE</scope>
    <source>
        <strain evidence="10">Doubled-haploid Pahang</strain>
    </source>
</reference>
<dbReference type="PANTHER" id="PTHR47172:SF31">
    <property type="entry name" value="(WILD MALAYSIAN BANANA) HYPOTHETICAL PROTEIN"/>
    <property type="match status" value="1"/>
</dbReference>
<dbReference type="GO" id="GO:0000976">
    <property type="term" value="F:transcription cis-regulatory region binding"/>
    <property type="evidence" value="ECO:0000318"/>
    <property type="project" value="GO_Central"/>
</dbReference>
<comment type="similarity">
    <text evidence="6">Belongs to the type IV zinc-finger family. Class B subfamily.</text>
</comment>
<dbReference type="InterPro" id="IPR000679">
    <property type="entry name" value="Znf_GATA"/>
</dbReference>
<evidence type="ECO:0000256" key="1">
    <source>
        <dbReference type="ARBA" id="ARBA00022723"/>
    </source>
</evidence>
<dbReference type="CDD" id="cd00202">
    <property type="entry name" value="ZnF_GATA"/>
    <property type="match status" value="1"/>
</dbReference>
<keyword evidence="1" id="KW-0479">Metal-binding</keyword>
<dbReference type="Proteomes" id="UP000012960">
    <property type="component" value="Unplaced"/>
</dbReference>
<keyword evidence="2 8" id="KW-0863">Zinc-finger</keyword>
<dbReference type="GO" id="GO:0006355">
    <property type="term" value="P:regulation of DNA-templated transcription"/>
    <property type="evidence" value="ECO:0007669"/>
    <property type="project" value="InterPro"/>
</dbReference>
<evidence type="ECO:0000256" key="4">
    <source>
        <dbReference type="ARBA" id="ARBA00023015"/>
    </source>
</evidence>
<gene>
    <name evidence="10" type="ORF">GSMUA_303180.1</name>
</gene>
<dbReference type="Pfam" id="PF00320">
    <property type="entry name" value="GATA"/>
    <property type="match status" value="1"/>
</dbReference>
<evidence type="ECO:0000313" key="11">
    <source>
        <dbReference type="EnsemblPlants" id="Ma01_p19570.2"/>
    </source>
</evidence>
<evidence type="ECO:0000256" key="2">
    <source>
        <dbReference type="ARBA" id="ARBA00022771"/>
    </source>
</evidence>
<proteinExistence type="inferred from homology"/>
<evidence type="ECO:0000256" key="8">
    <source>
        <dbReference type="PROSITE-ProRule" id="PRU00094"/>
    </source>
</evidence>
<dbReference type="PROSITE" id="PS50114">
    <property type="entry name" value="GATA_ZN_FINGER_2"/>
    <property type="match status" value="1"/>
</dbReference>
<sequence length="165" mass="18101">MEQMECDRRQLWPDPMVSLPLLLSFVVATCLLIHGPYLQSSGGSDPSSSDSQLKSCTGCRTTKTPLWRAGPSGPKSLCNACGIRYRKSRRAVPRFEDAGAKEKREVDGGGEAFGVSFKLLMLGSGLCKPTSMDRKQRRRRRRGVLGEEEQAAVLLMALSSGFLYA</sequence>
<dbReference type="AlphaFoldDB" id="A0A804HW29"/>
<evidence type="ECO:0000256" key="5">
    <source>
        <dbReference type="ARBA" id="ARBA00023163"/>
    </source>
</evidence>
<evidence type="ECO:0000256" key="3">
    <source>
        <dbReference type="ARBA" id="ARBA00022833"/>
    </source>
</evidence>
<dbReference type="OMA" id="MESEQNK"/>
<dbReference type="EnsemblPlants" id="Ma01_t19570.2">
    <property type="protein sequence ID" value="Ma01_p19570.2"/>
    <property type="gene ID" value="Ma01_g19570"/>
</dbReference>